<keyword evidence="2" id="KW-0472">Membrane</keyword>
<feature type="transmembrane region" description="Helical" evidence="2">
    <location>
        <begin position="245"/>
        <end position="271"/>
    </location>
</feature>
<keyword evidence="5" id="KW-1185">Reference proteome</keyword>
<dbReference type="EnsemblProtists" id="EKX45246">
    <property type="protein sequence ID" value="EKX45246"/>
    <property type="gene ID" value="GUITHDRAFT_139161"/>
</dbReference>
<dbReference type="Proteomes" id="UP000011087">
    <property type="component" value="Unassembled WGS sequence"/>
</dbReference>
<dbReference type="EMBL" id="JH993000">
    <property type="protein sequence ID" value="EKX45246.1"/>
    <property type="molecule type" value="Genomic_DNA"/>
</dbReference>
<evidence type="ECO:0000313" key="5">
    <source>
        <dbReference type="Proteomes" id="UP000011087"/>
    </source>
</evidence>
<dbReference type="PaxDb" id="55529-EKX45246"/>
<dbReference type="AlphaFoldDB" id="L1J9N3"/>
<feature type="compositionally biased region" description="Basic and acidic residues" evidence="1">
    <location>
        <begin position="281"/>
        <end position="291"/>
    </location>
</feature>
<proteinExistence type="predicted"/>
<accession>L1J9N3</accession>
<feature type="transmembrane region" description="Helical" evidence="2">
    <location>
        <begin position="6"/>
        <end position="24"/>
    </location>
</feature>
<dbReference type="GeneID" id="17301926"/>
<reference evidence="4" key="3">
    <citation type="submission" date="2016-03" db="UniProtKB">
        <authorList>
            <consortium name="EnsemblProtists"/>
        </authorList>
    </citation>
    <scope>IDENTIFICATION</scope>
</reference>
<name>L1J9N3_GUITC</name>
<keyword evidence="2" id="KW-1133">Transmembrane helix</keyword>
<feature type="transmembrane region" description="Helical" evidence="2">
    <location>
        <begin position="45"/>
        <end position="65"/>
    </location>
</feature>
<keyword evidence="2" id="KW-0812">Transmembrane</keyword>
<dbReference type="HOGENOM" id="CLU_859071_0_0_1"/>
<dbReference type="KEGG" id="gtt:GUITHDRAFT_139161"/>
<dbReference type="RefSeq" id="XP_005832226.1">
    <property type="nucleotide sequence ID" value="XM_005832169.1"/>
</dbReference>
<organism evidence="3">
    <name type="scientific">Guillardia theta (strain CCMP2712)</name>
    <name type="common">Cryptophyte</name>
    <dbReference type="NCBI Taxonomy" id="905079"/>
    <lineage>
        <taxon>Eukaryota</taxon>
        <taxon>Cryptophyceae</taxon>
        <taxon>Pyrenomonadales</taxon>
        <taxon>Geminigeraceae</taxon>
        <taxon>Guillardia</taxon>
    </lineage>
</organism>
<protein>
    <submittedName>
        <fullName evidence="3 4">Uncharacterized protein</fullName>
    </submittedName>
</protein>
<reference evidence="3 5" key="1">
    <citation type="journal article" date="2012" name="Nature">
        <title>Algal genomes reveal evolutionary mosaicism and the fate of nucleomorphs.</title>
        <authorList>
            <consortium name="DOE Joint Genome Institute"/>
            <person name="Curtis B.A."/>
            <person name="Tanifuji G."/>
            <person name="Burki F."/>
            <person name="Gruber A."/>
            <person name="Irimia M."/>
            <person name="Maruyama S."/>
            <person name="Arias M.C."/>
            <person name="Ball S.G."/>
            <person name="Gile G.H."/>
            <person name="Hirakawa Y."/>
            <person name="Hopkins J.F."/>
            <person name="Kuo A."/>
            <person name="Rensing S.A."/>
            <person name="Schmutz J."/>
            <person name="Symeonidi A."/>
            <person name="Elias M."/>
            <person name="Eveleigh R.J."/>
            <person name="Herman E.K."/>
            <person name="Klute M.J."/>
            <person name="Nakayama T."/>
            <person name="Obornik M."/>
            <person name="Reyes-Prieto A."/>
            <person name="Armbrust E.V."/>
            <person name="Aves S.J."/>
            <person name="Beiko R.G."/>
            <person name="Coutinho P."/>
            <person name="Dacks J.B."/>
            <person name="Durnford D.G."/>
            <person name="Fast N.M."/>
            <person name="Green B.R."/>
            <person name="Grisdale C.J."/>
            <person name="Hempel F."/>
            <person name="Henrissat B."/>
            <person name="Hoppner M.P."/>
            <person name="Ishida K."/>
            <person name="Kim E."/>
            <person name="Koreny L."/>
            <person name="Kroth P.G."/>
            <person name="Liu Y."/>
            <person name="Malik S.B."/>
            <person name="Maier U.G."/>
            <person name="McRose D."/>
            <person name="Mock T."/>
            <person name="Neilson J.A."/>
            <person name="Onodera N.T."/>
            <person name="Poole A.M."/>
            <person name="Pritham E.J."/>
            <person name="Richards T.A."/>
            <person name="Rocap G."/>
            <person name="Roy S.W."/>
            <person name="Sarai C."/>
            <person name="Schaack S."/>
            <person name="Shirato S."/>
            <person name="Slamovits C.H."/>
            <person name="Spencer D.F."/>
            <person name="Suzuki S."/>
            <person name="Worden A.Z."/>
            <person name="Zauner S."/>
            <person name="Barry K."/>
            <person name="Bell C."/>
            <person name="Bharti A.K."/>
            <person name="Crow J.A."/>
            <person name="Grimwood J."/>
            <person name="Kramer R."/>
            <person name="Lindquist E."/>
            <person name="Lucas S."/>
            <person name="Salamov A."/>
            <person name="McFadden G.I."/>
            <person name="Lane C.E."/>
            <person name="Keeling P.J."/>
            <person name="Gray M.W."/>
            <person name="Grigoriev I.V."/>
            <person name="Archibald J.M."/>
        </authorList>
    </citation>
    <scope>NUCLEOTIDE SEQUENCE</scope>
    <source>
        <strain evidence="3 5">CCMP2712</strain>
    </source>
</reference>
<evidence type="ECO:0000256" key="1">
    <source>
        <dbReference type="SAM" id="MobiDB-lite"/>
    </source>
</evidence>
<gene>
    <name evidence="3" type="ORF">GUITHDRAFT_139161</name>
</gene>
<feature type="region of interest" description="Disordered" evidence="1">
    <location>
        <begin position="281"/>
        <end position="303"/>
    </location>
</feature>
<evidence type="ECO:0000256" key="2">
    <source>
        <dbReference type="SAM" id="Phobius"/>
    </source>
</evidence>
<reference evidence="5" key="2">
    <citation type="submission" date="2012-11" db="EMBL/GenBank/DDBJ databases">
        <authorList>
            <person name="Kuo A."/>
            <person name="Curtis B.A."/>
            <person name="Tanifuji G."/>
            <person name="Burki F."/>
            <person name="Gruber A."/>
            <person name="Irimia M."/>
            <person name="Maruyama S."/>
            <person name="Arias M.C."/>
            <person name="Ball S.G."/>
            <person name="Gile G.H."/>
            <person name="Hirakawa Y."/>
            <person name="Hopkins J.F."/>
            <person name="Rensing S.A."/>
            <person name="Schmutz J."/>
            <person name="Symeonidi A."/>
            <person name="Elias M."/>
            <person name="Eveleigh R.J."/>
            <person name="Herman E.K."/>
            <person name="Klute M.J."/>
            <person name="Nakayama T."/>
            <person name="Obornik M."/>
            <person name="Reyes-Prieto A."/>
            <person name="Armbrust E.V."/>
            <person name="Aves S.J."/>
            <person name="Beiko R.G."/>
            <person name="Coutinho P."/>
            <person name="Dacks J.B."/>
            <person name="Durnford D.G."/>
            <person name="Fast N.M."/>
            <person name="Green B.R."/>
            <person name="Grisdale C."/>
            <person name="Hempe F."/>
            <person name="Henrissat B."/>
            <person name="Hoppner M.P."/>
            <person name="Ishida K.-I."/>
            <person name="Kim E."/>
            <person name="Koreny L."/>
            <person name="Kroth P.G."/>
            <person name="Liu Y."/>
            <person name="Malik S.-B."/>
            <person name="Maier U.G."/>
            <person name="McRose D."/>
            <person name="Mock T."/>
            <person name="Neilson J.A."/>
            <person name="Onodera N.T."/>
            <person name="Poole A.M."/>
            <person name="Pritham E.J."/>
            <person name="Richards T.A."/>
            <person name="Rocap G."/>
            <person name="Roy S.W."/>
            <person name="Sarai C."/>
            <person name="Schaack S."/>
            <person name="Shirato S."/>
            <person name="Slamovits C.H."/>
            <person name="Spencer D.F."/>
            <person name="Suzuki S."/>
            <person name="Worden A.Z."/>
            <person name="Zauner S."/>
            <person name="Barry K."/>
            <person name="Bell C."/>
            <person name="Bharti A.K."/>
            <person name="Crow J.A."/>
            <person name="Grimwood J."/>
            <person name="Kramer R."/>
            <person name="Lindquist E."/>
            <person name="Lucas S."/>
            <person name="Salamov A."/>
            <person name="McFadden G.I."/>
            <person name="Lane C.E."/>
            <person name="Keeling P.J."/>
            <person name="Gray M.W."/>
            <person name="Grigoriev I.V."/>
            <person name="Archibald J.M."/>
        </authorList>
    </citation>
    <scope>NUCLEOTIDE SEQUENCE</scope>
    <source>
        <strain evidence="5">CCMP2712</strain>
    </source>
</reference>
<sequence>MVPWLLSDILIVAGAATAVAWHGRGMLLVFKTRSGPFNQMWFPRMWILFLFLLWTFSFGLCMSQVQALLPGSAAEACQAFSFVKDGVLEPWTCILLVLLLKIQWPGTVVIALQWMRGQLQGSFSSALKQFDASTVHLSPAATMWLSMLLLVPSIAFHVTWYKFSLSGSAWDPMAVTYSSPCSATCWGFFLRPLRHLLLAALCYETGRHGHQQEDQKQALHLLLRYVSLLHRAIMGGDLAQWKKEIIFICYFWTVVVFGMSSSWLLVFRPVLQSRSLSMPRKEKKEEVKEAKTASSSQGSRGHADTTLLYHMPLTDIVEGGGKTE</sequence>
<evidence type="ECO:0000313" key="3">
    <source>
        <dbReference type="EMBL" id="EKX45246.1"/>
    </source>
</evidence>
<feature type="transmembrane region" description="Helical" evidence="2">
    <location>
        <begin position="94"/>
        <end position="114"/>
    </location>
</feature>
<feature type="transmembrane region" description="Helical" evidence="2">
    <location>
        <begin position="135"/>
        <end position="160"/>
    </location>
</feature>
<evidence type="ECO:0000313" key="4">
    <source>
        <dbReference type="EnsemblProtists" id="EKX45246"/>
    </source>
</evidence>
<dbReference type="OrthoDB" id="10651098at2759"/>